<reference evidence="2 5" key="2">
    <citation type="submission" date="2018-02" db="EMBL/GenBank/DDBJ databases">
        <authorList>
            <person name="Rodrigo-Torres L."/>
            <person name="Arahal R. D."/>
            <person name="Lucena T."/>
        </authorList>
    </citation>
    <scope>NUCLEOTIDE SEQUENCE [LARGE SCALE GENOMIC DNA]</scope>
    <source>
        <strain evidence="2 5">CECT 8486</strain>
    </source>
</reference>
<evidence type="ECO:0008006" key="6">
    <source>
        <dbReference type="Google" id="ProtNLM"/>
    </source>
</evidence>
<feature type="transmembrane region" description="Helical" evidence="1">
    <location>
        <begin position="322"/>
        <end position="342"/>
    </location>
</feature>
<keyword evidence="5" id="KW-1185">Reference proteome</keyword>
<keyword evidence="1" id="KW-0472">Membrane</keyword>
<feature type="transmembrane region" description="Helical" evidence="1">
    <location>
        <begin position="181"/>
        <end position="207"/>
    </location>
</feature>
<feature type="transmembrane region" description="Helical" evidence="1">
    <location>
        <begin position="265"/>
        <end position="286"/>
    </location>
</feature>
<evidence type="ECO:0000313" key="5">
    <source>
        <dbReference type="Proteomes" id="UP000239237"/>
    </source>
</evidence>
<dbReference type="Proteomes" id="UP000237923">
    <property type="component" value="Unassembled WGS sequence"/>
</dbReference>
<feature type="transmembrane region" description="Helical" evidence="1">
    <location>
        <begin position="30"/>
        <end position="50"/>
    </location>
</feature>
<feature type="transmembrane region" description="Helical" evidence="1">
    <location>
        <begin position="349"/>
        <end position="368"/>
    </location>
</feature>
<feature type="transmembrane region" description="Helical" evidence="1">
    <location>
        <begin position="298"/>
        <end position="316"/>
    </location>
</feature>
<protein>
    <recommendedName>
        <fullName evidence="6">EpsG family protein</fullName>
    </recommendedName>
</protein>
<evidence type="ECO:0000313" key="3">
    <source>
        <dbReference type="EMBL" id="SPE06400.1"/>
    </source>
</evidence>
<keyword evidence="1" id="KW-1133">Transmembrane helix</keyword>
<dbReference type="EMBL" id="OKQR01000001">
    <property type="protein sequence ID" value="SPD91175.1"/>
    <property type="molecule type" value="Genomic_DNA"/>
</dbReference>
<organism evidence="3 4">
    <name type="scientific">Leuconostoc suionicum</name>
    <dbReference type="NCBI Taxonomy" id="1511761"/>
    <lineage>
        <taxon>Bacteria</taxon>
        <taxon>Bacillati</taxon>
        <taxon>Bacillota</taxon>
        <taxon>Bacilli</taxon>
        <taxon>Lactobacillales</taxon>
        <taxon>Lactobacillaceae</taxon>
        <taxon>Leuconostoc</taxon>
    </lineage>
</organism>
<name>A0A2N9K7P3_9LACO</name>
<gene>
    <name evidence="2" type="ORF">LES8486_00146</name>
    <name evidence="3" type="ORF">LES9216_00293</name>
</gene>
<dbReference type="AlphaFoldDB" id="A0A2N9K7P3"/>
<keyword evidence="1" id="KW-0812">Transmembrane</keyword>
<dbReference type="Proteomes" id="UP000239237">
    <property type="component" value="Unassembled WGS sequence"/>
</dbReference>
<feature type="transmembrane region" description="Helical" evidence="1">
    <location>
        <begin position="133"/>
        <end position="154"/>
    </location>
</feature>
<evidence type="ECO:0000313" key="4">
    <source>
        <dbReference type="Proteomes" id="UP000237923"/>
    </source>
</evidence>
<feature type="transmembrane region" description="Helical" evidence="1">
    <location>
        <begin position="219"/>
        <end position="238"/>
    </location>
</feature>
<evidence type="ECO:0000313" key="2">
    <source>
        <dbReference type="EMBL" id="SPD91175.1"/>
    </source>
</evidence>
<evidence type="ECO:0000256" key="1">
    <source>
        <dbReference type="SAM" id="Phobius"/>
    </source>
</evidence>
<accession>A0A2N9K7P3</accession>
<dbReference type="EMBL" id="OKQU01000001">
    <property type="protein sequence ID" value="SPE06400.1"/>
    <property type="molecule type" value="Genomic_DNA"/>
</dbReference>
<proteinExistence type="predicted"/>
<dbReference type="RefSeq" id="WP_025268277.1">
    <property type="nucleotide sequence ID" value="NZ_OKQR01000001.1"/>
</dbReference>
<sequence length="392" mass="44466">MTLILFILSPVLSLVYIVESLSKYQSIYTGVKILFIGAIFFFFGFSINLINNNADLARYISWLPNYQLTNFTTIIKEAADTNNLFVIQPLILGFFSKVSDLRFFTGFIPLVFYSCFSYVSLSFIKDIRDKKGVVNSPSLSFYFGLAILSFGWVVTSVRNPMANAIISVALFRDLYLHKKGIITVICYSLGISMHVAVVPIIFCRVIFGIFFSQGIIKKTVSFAVGICLIFIGFNSNVISEFSDKADTYGIGSTGGGFSDYAQSSIYYIVNNIYLLWLMILSIVLLLIIKHQKQANVDLFDFIIFLSCLAILSYFMPTPLIDRYGMIVQIFYPIILMTVDFYKLTKNKKFILIILLSLTGIFGFLWQVAFLSVQIDFIGFLKNIIFGWFSVLF</sequence>
<feature type="transmembrane region" description="Helical" evidence="1">
    <location>
        <begin position="101"/>
        <end position="121"/>
    </location>
</feature>
<reference evidence="3 4" key="1">
    <citation type="submission" date="2018-02" db="EMBL/GenBank/DDBJ databases">
        <authorList>
            <person name="Cohen D.B."/>
            <person name="Kent A.D."/>
        </authorList>
    </citation>
    <scope>NUCLEOTIDE SEQUENCE [LARGE SCALE GENOMIC DNA]</scope>
    <source>
        <strain evidence="3 4">CECT 9216</strain>
    </source>
</reference>